<name>A0A5Q0UJC9_9ARCH</name>
<dbReference type="InterPro" id="IPR029044">
    <property type="entry name" value="Nucleotide-diphossugar_trans"/>
</dbReference>
<dbReference type="OrthoDB" id="384478at2157"/>
<sequence>MEIKQNTVFVYTLSSRKNMVQQCLRSIATLKQHVEPEKIKIFYTPPYDKEDEEALKDTGAEIIKKENQTEAFNVSRSLPESHYGEKINLCSLESENVVFLDCDTVIGNDIWEVIEGDFEFKARPGSADLENWEDLFEEHGEEYMDWMPNAGFLIFKNGLHQEIQDKWVRYVNSDLESQGKVNHHEQYALALAVSGHHTQPMTKKEHVFEWNNEKIPDANIYHIEQAAGSSIVNVAKNYLKKLKP</sequence>
<dbReference type="EMBL" id="CP040089">
    <property type="protein sequence ID" value="QGA81065.1"/>
    <property type="molecule type" value="Genomic_DNA"/>
</dbReference>
<dbReference type="KEGG" id="ncon:LC1Nh_1199"/>
<proteinExistence type="predicted"/>
<reference evidence="2" key="1">
    <citation type="submission" date="2019-05" db="EMBL/GenBank/DDBJ databases">
        <title>Candidatus Nanohalobium constans, a novel model system to study the DPANN nano-sized archaea: genomic and physiological characterization of a nanoarchaeon co-cultured with its chitinotrophic host.</title>
        <authorList>
            <person name="La Cono V."/>
            <person name="Arcadi E."/>
            <person name="Crisafi F."/>
            <person name="Denaro R."/>
            <person name="La Spada G."/>
            <person name="Messina E."/>
            <person name="Smedile F."/>
            <person name="Toshchakov S.V."/>
            <person name="Shevchenko M.A."/>
            <person name="Golyshin P.N."/>
            <person name="Golyshina O.V."/>
            <person name="Ferrer M."/>
            <person name="Rohde M."/>
            <person name="Mushegian A."/>
            <person name="Sorokin D.Y."/>
            <person name="Giuliano L."/>
            <person name="Yakimov M.M."/>
        </authorList>
    </citation>
    <scope>NUCLEOTIDE SEQUENCE [LARGE SCALE GENOMIC DNA]</scope>
    <source>
        <strain evidence="2">LC1Nh</strain>
    </source>
</reference>
<protein>
    <submittedName>
        <fullName evidence="1">Glycogenin-like protein</fullName>
    </submittedName>
</protein>
<organism evidence="1 2">
    <name type="scientific">Candidatus Nanohalobium constans</name>
    <dbReference type="NCBI Taxonomy" id="2565781"/>
    <lineage>
        <taxon>Archaea</taxon>
        <taxon>Candidatus Nanohalarchaeota</taxon>
        <taxon>Candidatus Nanohalobia</taxon>
        <taxon>Candidatus Nanohalobiales</taxon>
        <taxon>Candidatus Nanohalobiaceae</taxon>
        <taxon>Candidatus Nanohalobium</taxon>
    </lineage>
</organism>
<gene>
    <name evidence="1" type="ORF">LC1Nh_1199</name>
</gene>
<dbReference type="SUPFAM" id="SSF53448">
    <property type="entry name" value="Nucleotide-diphospho-sugar transferases"/>
    <property type="match status" value="1"/>
</dbReference>
<dbReference type="AlphaFoldDB" id="A0A5Q0UJC9"/>
<dbReference type="Proteomes" id="UP000377803">
    <property type="component" value="Chromosome"/>
</dbReference>
<evidence type="ECO:0000313" key="1">
    <source>
        <dbReference type="EMBL" id="QGA81065.1"/>
    </source>
</evidence>
<keyword evidence="2" id="KW-1185">Reference proteome</keyword>
<dbReference type="RefSeq" id="WP_153550812.1">
    <property type="nucleotide sequence ID" value="NZ_CP040089.1"/>
</dbReference>
<dbReference type="Gene3D" id="3.90.550.10">
    <property type="entry name" value="Spore Coat Polysaccharide Biosynthesis Protein SpsA, Chain A"/>
    <property type="match status" value="1"/>
</dbReference>
<evidence type="ECO:0000313" key="2">
    <source>
        <dbReference type="Proteomes" id="UP000377803"/>
    </source>
</evidence>
<dbReference type="GeneID" id="42365597"/>
<accession>A0A5Q0UJC9</accession>